<dbReference type="EMBL" id="BAAARN010000005">
    <property type="protein sequence ID" value="GAA2739274.1"/>
    <property type="molecule type" value="Genomic_DNA"/>
</dbReference>
<protein>
    <recommendedName>
        <fullName evidence="3">SAF domain-containing protein</fullName>
    </recommendedName>
</protein>
<gene>
    <name evidence="1" type="ORF">GCM10009867_34660</name>
</gene>
<evidence type="ECO:0000313" key="2">
    <source>
        <dbReference type="Proteomes" id="UP001501326"/>
    </source>
</evidence>
<dbReference type="RefSeq" id="WP_344195773.1">
    <property type="nucleotide sequence ID" value="NZ_BAAARN010000005.1"/>
</dbReference>
<comment type="caution">
    <text evidence="1">The sequence shown here is derived from an EMBL/GenBank/DDBJ whole genome shotgun (WGS) entry which is preliminary data.</text>
</comment>
<evidence type="ECO:0008006" key="3">
    <source>
        <dbReference type="Google" id="ProtNLM"/>
    </source>
</evidence>
<reference evidence="1 2" key="1">
    <citation type="journal article" date="2019" name="Int. J. Syst. Evol. Microbiol.">
        <title>The Global Catalogue of Microorganisms (GCM) 10K type strain sequencing project: providing services to taxonomists for standard genome sequencing and annotation.</title>
        <authorList>
            <consortium name="The Broad Institute Genomics Platform"/>
            <consortium name="The Broad Institute Genome Sequencing Center for Infectious Disease"/>
            <person name="Wu L."/>
            <person name="Ma J."/>
        </authorList>
    </citation>
    <scope>NUCLEOTIDE SEQUENCE [LARGE SCALE GENOMIC DNA]</scope>
    <source>
        <strain evidence="1 2">JCM 16378</strain>
    </source>
</reference>
<name>A0ABN3UVJ8_9MICO</name>
<dbReference type="Proteomes" id="UP001501326">
    <property type="component" value="Unassembled WGS sequence"/>
</dbReference>
<organism evidence="1 2">
    <name type="scientific">Pedococcus aerophilus</name>
    <dbReference type="NCBI Taxonomy" id="436356"/>
    <lineage>
        <taxon>Bacteria</taxon>
        <taxon>Bacillati</taxon>
        <taxon>Actinomycetota</taxon>
        <taxon>Actinomycetes</taxon>
        <taxon>Micrococcales</taxon>
        <taxon>Intrasporangiaceae</taxon>
        <taxon>Pedococcus</taxon>
    </lineage>
</organism>
<evidence type="ECO:0000313" key="1">
    <source>
        <dbReference type="EMBL" id="GAA2739274.1"/>
    </source>
</evidence>
<accession>A0ABN3UVJ8</accession>
<keyword evidence="2" id="KW-1185">Reference proteome</keyword>
<proteinExistence type="predicted"/>
<sequence length="222" mass="22382">MSDLPVPKATRLQRPAWRDARLLIGLVLVLASVAVGSTVVAAADDRTAMYAAREALVPGQPLTEDDLVRVDVQLGAQGGRYIAAGAGLAPERFVLREVAAGELVPAVAVGGREQVSVQPLTLSVDAGSVAALAVGSRVDVYVNPADPAATGADAFTGPVLALEGVSVSGLPKPSGGLSGGAGGDRPVQVMAPRERIKDIIGQVDDGARVTLVPVPGSSGADR</sequence>